<keyword evidence="7" id="KW-1133">Transmembrane helix</keyword>
<dbReference type="SUPFAM" id="SSF56024">
    <property type="entry name" value="Phospholipase D/nuclease"/>
    <property type="match status" value="2"/>
</dbReference>
<keyword evidence="4" id="KW-0964">Secreted</keyword>
<evidence type="ECO:0000256" key="1">
    <source>
        <dbReference type="ARBA" id="ARBA00003145"/>
    </source>
</evidence>
<proteinExistence type="predicted"/>
<evidence type="ECO:0000256" key="6">
    <source>
        <dbReference type="SAM" id="MobiDB-lite"/>
    </source>
</evidence>
<comment type="subcellular location">
    <subcellularLocation>
        <location evidence="2">Secreted</location>
    </subcellularLocation>
</comment>
<feature type="transmembrane region" description="Helical" evidence="7">
    <location>
        <begin position="461"/>
        <end position="479"/>
    </location>
</feature>
<organism evidence="9 10">
    <name type="scientific">Benzoatithermus flavus</name>
    <dbReference type="NCBI Taxonomy" id="3108223"/>
    <lineage>
        <taxon>Bacteria</taxon>
        <taxon>Pseudomonadati</taxon>
        <taxon>Pseudomonadota</taxon>
        <taxon>Alphaproteobacteria</taxon>
        <taxon>Geminicoccales</taxon>
        <taxon>Geminicoccaceae</taxon>
        <taxon>Benzoatithermus</taxon>
    </lineage>
</organism>
<dbReference type="CDD" id="cd09159">
    <property type="entry name" value="PLDc_ybhO_like_2"/>
    <property type="match status" value="1"/>
</dbReference>
<dbReference type="Gene3D" id="3.30.870.10">
    <property type="entry name" value="Endonuclease Chain A"/>
    <property type="match status" value="2"/>
</dbReference>
<evidence type="ECO:0000256" key="5">
    <source>
        <dbReference type="ARBA" id="ARBA00029594"/>
    </source>
</evidence>
<evidence type="ECO:0000256" key="3">
    <source>
        <dbReference type="ARBA" id="ARBA00018392"/>
    </source>
</evidence>
<accession>A0ABU8XZI4</accession>
<evidence type="ECO:0000313" key="10">
    <source>
        <dbReference type="Proteomes" id="UP001375743"/>
    </source>
</evidence>
<dbReference type="EMBL" id="JBBLZC010000034">
    <property type="protein sequence ID" value="MEK0085754.1"/>
    <property type="molecule type" value="Genomic_DNA"/>
</dbReference>
<reference evidence="9 10" key="1">
    <citation type="submission" date="2024-01" db="EMBL/GenBank/DDBJ databases">
        <title>Multi-omics insights into the function and evolution of sodium benzoate biodegradation pathways in Benzoatithermus flavus gen. nov., sp. nov. from hot spring.</title>
        <authorList>
            <person name="Hu C.-J."/>
            <person name="Li W.-J."/>
        </authorList>
    </citation>
    <scope>NUCLEOTIDE SEQUENCE [LARGE SCALE GENOMIC DNA]</scope>
    <source>
        <strain evidence="9 10">SYSU G07066</strain>
    </source>
</reference>
<dbReference type="PANTHER" id="PTHR21248">
    <property type="entry name" value="CARDIOLIPIN SYNTHASE"/>
    <property type="match status" value="1"/>
</dbReference>
<name>A0ABU8XZI4_9PROT</name>
<evidence type="ECO:0000259" key="8">
    <source>
        <dbReference type="PROSITE" id="PS50035"/>
    </source>
</evidence>
<sequence length="492" mass="53828">MIPSGPEAVLARPPAEPAEGHDAILDRAFSRVTGSEPLAGNAVRLLKDATQNYPAWLDAIRRAERTIHFENYIVADDEVGRTFADALIERARRGVKVRFLYDWWGSLGKASRGYWARLRAAGIEVRCFNPPQWSSPVACFRRDHRKVMTVDGRLAFVSGLCLARPWLGDPQGGVPPWRDTGVELRGPVVADVDQAFAESWRLSGGAISPEERILPEDLPEAGPIRMRVVRGRPGQLSTYRVDQLVAAAARHTLWLTDAYFVATTAFVQVLTEAARDGVDVRLLVPGSIDVPGVQTLVRSNYRPLLEAGIRIFEWNGSMLHAKSAVCDGRWARIGSTNLNLTSWLTNWELDITIEDAGFARLMEATYLEDLGNATEVVLDERRRVHPMGEPPRPPHAPHGQRHKGSGGRLAAGAIGLGSTAGAAITGSRPLSATESRVIAKIGVVFLMLACSIFLFPRAVVFPVAFALAWLGWGLLLRAWRLARGSRGAVSPP</sequence>
<evidence type="ECO:0000256" key="2">
    <source>
        <dbReference type="ARBA" id="ARBA00004613"/>
    </source>
</evidence>
<dbReference type="Proteomes" id="UP001375743">
    <property type="component" value="Unassembled WGS sequence"/>
</dbReference>
<dbReference type="PANTHER" id="PTHR21248:SF12">
    <property type="entry name" value="CARDIOLIPIN SYNTHASE C"/>
    <property type="match status" value="1"/>
</dbReference>
<evidence type="ECO:0000256" key="4">
    <source>
        <dbReference type="ARBA" id="ARBA00022525"/>
    </source>
</evidence>
<comment type="function">
    <text evidence="1">Could be a virulence factor.</text>
</comment>
<dbReference type="CDD" id="cd09110">
    <property type="entry name" value="PLDc_CLS_1"/>
    <property type="match status" value="1"/>
</dbReference>
<dbReference type="InterPro" id="IPR001736">
    <property type="entry name" value="PLipase_D/transphosphatidylase"/>
</dbReference>
<gene>
    <name evidence="9" type="ORF">U1T56_21585</name>
</gene>
<evidence type="ECO:0000313" key="9">
    <source>
        <dbReference type="EMBL" id="MEK0085754.1"/>
    </source>
</evidence>
<dbReference type="PROSITE" id="PS50035">
    <property type="entry name" value="PLD"/>
    <property type="match status" value="1"/>
</dbReference>
<keyword evidence="7" id="KW-0812">Transmembrane</keyword>
<feature type="region of interest" description="Disordered" evidence="6">
    <location>
        <begin position="385"/>
        <end position="406"/>
    </location>
</feature>
<dbReference type="SMART" id="SM00155">
    <property type="entry name" value="PLDc"/>
    <property type="match status" value="2"/>
</dbReference>
<keyword evidence="10" id="KW-1185">Reference proteome</keyword>
<comment type="caution">
    <text evidence="9">The sequence shown here is derived from an EMBL/GenBank/DDBJ whole genome shotgun (WGS) entry which is preliminary data.</text>
</comment>
<protein>
    <recommendedName>
        <fullName evidence="3">Phospholipase D</fullName>
    </recommendedName>
    <alternativeName>
        <fullName evidence="5">Choline phosphatase</fullName>
    </alternativeName>
</protein>
<dbReference type="InterPro" id="IPR025202">
    <property type="entry name" value="PLD-like_dom"/>
</dbReference>
<dbReference type="RefSeq" id="WP_418161604.1">
    <property type="nucleotide sequence ID" value="NZ_JBBLZC010000034.1"/>
</dbReference>
<dbReference type="Pfam" id="PF13091">
    <property type="entry name" value="PLDc_2"/>
    <property type="match status" value="2"/>
</dbReference>
<feature type="domain" description="PLD phosphodiesterase" evidence="8">
    <location>
        <begin position="315"/>
        <end position="342"/>
    </location>
</feature>
<evidence type="ECO:0000256" key="7">
    <source>
        <dbReference type="SAM" id="Phobius"/>
    </source>
</evidence>
<keyword evidence="7" id="KW-0472">Membrane</keyword>